<dbReference type="InterPro" id="IPR001182">
    <property type="entry name" value="FtsW/RodA"/>
</dbReference>
<feature type="transmembrane region" description="Helical" evidence="6">
    <location>
        <begin position="368"/>
        <end position="395"/>
    </location>
</feature>
<name>A0ABW8T8G2_9CLOT</name>
<evidence type="ECO:0000256" key="3">
    <source>
        <dbReference type="ARBA" id="ARBA00022960"/>
    </source>
</evidence>
<feature type="transmembrane region" description="Helical" evidence="6">
    <location>
        <begin position="82"/>
        <end position="102"/>
    </location>
</feature>
<organism evidence="7 8">
    <name type="scientific">Candidatus Clostridium stratigraminis</name>
    <dbReference type="NCBI Taxonomy" id="3381661"/>
    <lineage>
        <taxon>Bacteria</taxon>
        <taxon>Bacillati</taxon>
        <taxon>Bacillota</taxon>
        <taxon>Clostridia</taxon>
        <taxon>Eubacteriales</taxon>
        <taxon>Clostridiaceae</taxon>
        <taxon>Clostridium</taxon>
    </lineage>
</organism>
<feature type="transmembrane region" description="Helical" evidence="6">
    <location>
        <begin position="401"/>
        <end position="423"/>
    </location>
</feature>
<accession>A0ABW8T8G2</accession>
<feature type="transmembrane region" description="Helical" evidence="6">
    <location>
        <begin position="250"/>
        <end position="269"/>
    </location>
</feature>
<feature type="transmembrane region" description="Helical" evidence="6">
    <location>
        <begin position="114"/>
        <end position="135"/>
    </location>
</feature>
<evidence type="ECO:0000256" key="6">
    <source>
        <dbReference type="SAM" id="Phobius"/>
    </source>
</evidence>
<feature type="transmembrane region" description="Helical" evidence="6">
    <location>
        <begin position="211"/>
        <end position="244"/>
    </location>
</feature>
<keyword evidence="4 6" id="KW-1133">Transmembrane helix</keyword>
<comment type="subcellular location">
    <subcellularLocation>
        <location evidence="1">Membrane</location>
        <topology evidence="1">Multi-pass membrane protein</topology>
    </subcellularLocation>
</comment>
<evidence type="ECO:0000256" key="2">
    <source>
        <dbReference type="ARBA" id="ARBA00022692"/>
    </source>
</evidence>
<dbReference type="PANTHER" id="PTHR30474:SF1">
    <property type="entry name" value="PEPTIDOGLYCAN GLYCOSYLTRANSFERASE MRDB"/>
    <property type="match status" value="1"/>
</dbReference>
<gene>
    <name evidence="7" type="ORF">ACJDUG_15795</name>
</gene>
<protein>
    <submittedName>
        <fullName evidence="7">FtsW/RodA/SpoVE family cell cycle protein</fullName>
    </submittedName>
</protein>
<evidence type="ECO:0000313" key="8">
    <source>
        <dbReference type="Proteomes" id="UP001623591"/>
    </source>
</evidence>
<sequence>MSLNNNPLIKNYISEVCSLIKCREAHEDIALELENHIIETAEAYIEAGNNEEEALQKSISNMGDALLVGRDLNKVHKQRPDWPIIAISLVFSIFGLVCLYLLQTNELLSSGYSAILGKSLIFSFIGIAISIGLYFFDYRKLNNYSKYLYYASIFILIYLIFVGSPVNGVKQYLSISSLSINISSIVLLLFLISLSGIFYKLNWEDKKNLLYAFALFIIPNFLFVLLPSLTTCIIYSTVFLMLILASGAKIKHVVGVISPVIIIAYLFIFKEPFRFHRILGLLNWKSDPQGIGYINTQIDKLIYSSGIFGKGIFIQPVKLPNYQTDLILTYIIYTFGWTAFAVIVTLILIFIIRIINSTSTVADGYGKLILYGLAALFSSQFVLSIFMTLGIIVITGVSMPFISYGGTALVINFMEIGIISSIYRRKNLTNKVLAE</sequence>
<comment type="caution">
    <text evidence="7">The sequence shown here is derived from an EMBL/GenBank/DDBJ whole genome shotgun (WGS) entry which is preliminary data.</text>
</comment>
<feature type="transmembrane region" description="Helical" evidence="6">
    <location>
        <begin position="147"/>
        <end position="166"/>
    </location>
</feature>
<keyword evidence="8" id="KW-1185">Reference proteome</keyword>
<feature type="transmembrane region" description="Helical" evidence="6">
    <location>
        <begin position="330"/>
        <end position="356"/>
    </location>
</feature>
<proteinExistence type="predicted"/>
<evidence type="ECO:0000313" key="7">
    <source>
        <dbReference type="EMBL" id="MFL0248411.1"/>
    </source>
</evidence>
<dbReference type="InterPro" id="IPR047928">
    <property type="entry name" value="Perm_prefix_1"/>
</dbReference>
<dbReference type="Pfam" id="PF01098">
    <property type="entry name" value="FTSW_RODA_SPOVE"/>
    <property type="match status" value="1"/>
</dbReference>
<dbReference type="RefSeq" id="WP_406770839.1">
    <property type="nucleotide sequence ID" value="NZ_JBJHZZ010000017.1"/>
</dbReference>
<keyword evidence="5 6" id="KW-0472">Membrane</keyword>
<feature type="transmembrane region" description="Helical" evidence="6">
    <location>
        <begin position="178"/>
        <end position="199"/>
    </location>
</feature>
<reference evidence="7 8" key="1">
    <citation type="submission" date="2024-11" db="EMBL/GenBank/DDBJ databases">
        <authorList>
            <person name="Heng Y.C."/>
            <person name="Lim A.C.H."/>
            <person name="Lee J.K.Y."/>
            <person name="Kittelmann S."/>
        </authorList>
    </citation>
    <scope>NUCLEOTIDE SEQUENCE [LARGE SCALE GENOMIC DNA]</scope>
    <source>
        <strain evidence="7 8">WILCCON 0185</strain>
    </source>
</reference>
<dbReference type="PANTHER" id="PTHR30474">
    <property type="entry name" value="CELL CYCLE PROTEIN"/>
    <property type="match status" value="1"/>
</dbReference>
<dbReference type="EMBL" id="JBJHZZ010000017">
    <property type="protein sequence ID" value="MFL0248411.1"/>
    <property type="molecule type" value="Genomic_DNA"/>
</dbReference>
<keyword evidence="2 6" id="KW-0812">Transmembrane</keyword>
<dbReference type="Proteomes" id="UP001623591">
    <property type="component" value="Unassembled WGS sequence"/>
</dbReference>
<keyword evidence="3" id="KW-0133">Cell shape</keyword>
<evidence type="ECO:0000256" key="5">
    <source>
        <dbReference type="ARBA" id="ARBA00023136"/>
    </source>
</evidence>
<dbReference type="NCBIfam" id="NF038403">
    <property type="entry name" value="perm_prefix_1"/>
    <property type="match status" value="1"/>
</dbReference>
<evidence type="ECO:0000256" key="4">
    <source>
        <dbReference type="ARBA" id="ARBA00022989"/>
    </source>
</evidence>
<evidence type="ECO:0000256" key="1">
    <source>
        <dbReference type="ARBA" id="ARBA00004141"/>
    </source>
</evidence>